<dbReference type="AlphaFoldDB" id="D1CD84"/>
<keyword evidence="2" id="KW-0808">Transferase</keyword>
<organism evidence="2 3">
    <name type="scientific">Thermobaculum terrenum (strain ATCC BAA-798 / CCMEE 7001 / YNP1)</name>
    <dbReference type="NCBI Taxonomy" id="525904"/>
    <lineage>
        <taxon>Bacteria</taxon>
        <taxon>Bacillati</taxon>
        <taxon>Chloroflexota</taxon>
        <taxon>Chloroflexia</taxon>
        <taxon>Candidatus Thermobaculales</taxon>
        <taxon>Candidatus Thermobaculaceae</taxon>
        <taxon>Thermobaculum</taxon>
    </lineage>
</organism>
<reference evidence="3" key="1">
    <citation type="journal article" date="2010" name="Stand. Genomic Sci.">
        <title>Complete genome sequence of 'Thermobaculum terrenum' type strain (YNP1).</title>
        <authorList>
            <person name="Kiss H."/>
            <person name="Cleland D."/>
            <person name="Lapidus A."/>
            <person name="Lucas S."/>
            <person name="Glavina Del Rio T."/>
            <person name="Nolan M."/>
            <person name="Tice H."/>
            <person name="Han C."/>
            <person name="Goodwin L."/>
            <person name="Pitluck S."/>
            <person name="Liolios K."/>
            <person name="Ivanova N."/>
            <person name="Mavromatis K."/>
            <person name="Ovchinnikova G."/>
            <person name="Pati A."/>
            <person name="Chen A."/>
            <person name="Palaniappan K."/>
            <person name="Land M."/>
            <person name="Hauser L."/>
            <person name="Chang Y."/>
            <person name="Jeffries C."/>
            <person name="Lu M."/>
            <person name="Brettin T."/>
            <person name="Detter J."/>
            <person name="Goker M."/>
            <person name="Tindall B."/>
            <person name="Beck B."/>
            <person name="McDermott T."/>
            <person name="Woyke T."/>
            <person name="Bristow J."/>
            <person name="Eisen J."/>
            <person name="Markowitz V."/>
            <person name="Hugenholtz P."/>
            <person name="Kyrpides N."/>
            <person name="Klenk H."/>
            <person name="Cheng J."/>
        </authorList>
    </citation>
    <scope>NUCLEOTIDE SEQUENCE [LARGE SCALE GENOMIC DNA]</scope>
    <source>
        <strain evidence="3">ATCC BAA-798 / YNP1</strain>
    </source>
</reference>
<accession>D1CD84</accession>
<gene>
    <name evidence="2" type="ordered locus">Tter_1843</name>
</gene>
<feature type="domain" description="Glycosyl transferase family 1" evidence="1">
    <location>
        <begin position="210"/>
        <end position="365"/>
    </location>
</feature>
<dbReference type="CDD" id="cd03801">
    <property type="entry name" value="GT4_PimA-like"/>
    <property type="match status" value="1"/>
</dbReference>
<dbReference type="SUPFAM" id="SSF53756">
    <property type="entry name" value="UDP-Glycosyltransferase/glycogen phosphorylase"/>
    <property type="match status" value="1"/>
</dbReference>
<protein>
    <submittedName>
        <fullName evidence="2">Glycosyl transferase group 1</fullName>
    </submittedName>
</protein>
<dbReference type="eggNOG" id="COG0438">
    <property type="taxonomic scope" value="Bacteria"/>
</dbReference>
<sequence>MKINRLCLVTSDYHFVDEDKVCTTSAFMKFVPELLAFTENIEICCPVHASGVGGFSIESERIRYIKLPPSRTIEQFMKQLPRDLPVIVRKIYQCVRRSDLVWINGPHPLLPITAFVCLLLAKPYVLWIRGDIMETTRAKYVSKTKRDNMARRLAVYLDRSMLLAARRGAVLVTGKGLSRYLERSKNAIIANSSLVKESDISNNPKGVLHNPVRLLWAGQLRPVKGLAYLLEAVKLLIDRGFNVHLTIVGDGEQGDYLRDLASKLGLKHAVEFPGYAPPGPALKTYFDRADIYVLPSLSEGIPKVLLEAMAAGLPIVATKVGGIPDIIEDGVNGLLVEPGDARALAFCVQRLIQADDLRMSLSSNALRFARDHTAEAEVRRIHKLLTKAYPYIWRTS</sequence>
<evidence type="ECO:0000259" key="1">
    <source>
        <dbReference type="Pfam" id="PF00534"/>
    </source>
</evidence>
<dbReference type="InterPro" id="IPR001296">
    <property type="entry name" value="Glyco_trans_1"/>
</dbReference>
<dbReference type="CAZy" id="GT4">
    <property type="family name" value="Glycosyltransferase Family 4"/>
</dbReference>
<dbReference type="Pfam" id="PF00534">
    <property type="entry name" value="Glycos_transf_1"/>
    <property type="match status" value="1"/>
</dbReference>
<dbReference type="Proteomes" id="UP000000323">
    <property type="component" value="Chromosome 1"/>
</dbReference>
<dbReference type="KEGG" id="ttr:Tter_1843"/>
<dbReference type="EMBL" id="CP001825">
    <property type="protein sequence ID" value="ACZ42749.1"/>
    <property type="molecule type" value="Genomic_DNA"/>
</dbReference>
<dbReference type="PANTHER" id="PTHR12526">
    <property type="entry name" value="GLYCOSYLTRANSFERASE"/>
    <property type="match status" value="1"/>
</dbReference>
<dbReference type="STRING" id="525904.Tter_1843"/>
<name>D1CD84_THET1</name>
<dbReference type="OrthoDB" id="9790710at2"/>
<dbReference type="PANTHER" id="PTHR12526:SF637">
    <property type="entry name" value="GLYCOSYLTRANSFERASE EPSF-RELATED"/>
    <property type="match status" value="1"/>
</dbReference>
<dbReference type="HOGENOM" id="CLU_009583_2_2_0"/>
<proteinExistence type="predicted"/>
<dbReference type="Gene3D" id="3.40.50.2000">
    <property type="entry name" value="Glycogen Phosphorylase B"/>
    <property type="match status" value="2"/>
</dbReference>
<dbReference type="RefSeq" id="WP_012875780.1">
    <property type="nucleotide sequence ID" value="NC_013525.1"/>
</dbReference>
<evidence type="ECO:0000313" key="3">
    <source>
        <dbReference type="Proteomes" id="UP000000323"/>
    </source>
</evidence>
<dbReference type="GO" id="GO:0016740">
    <property type="term" value="F:transferase activity"/>
    <property type="evidence" value="ECO:0007669"/>
    <property type="project" value="UniProtKB-KW"/>
</dbReference>
<evidence type="ECO:0000313" key="2">
    <source>
        <dbReference type="EMBL" id="ACZ42749.1"/>
    </source>
</evidence>
<keyword evidence="3" id="KW-1185">Reference proteome</keyword>